<reference evidence="1 2" key="1">
    <citation type="journal article" date="2017" name="Environ. Microbiol.">
        <title>Decay of the glycolytic pathway and adaptation to intranuclear parasitism within Enterocytozoonidae microsporidia.</title>
        <authorList>
            <person name="Wiredu Boakye D."/>
            <person name="Jaroenlak P."/>
            <person name="Prachumwat A."/>
            <person name="Williams T.A."/>
            <person name="Bateman K.S."/>
            <person name="Itsathitphaisarn O."/>
            <person name="Sritunyalucksana K."/>
            <person name="Paszkiewicz K.H."/>
            <person name="Moore K.A."/>
            <person name="Stentiford G.D."/>
            <person name="Williams B.A."/>
        </authorList>
    </citation>
    <scope>NUCLEOTIDE SEQUENCE [LARGE SCALE GENOMIC DNA]</scope>
    <source>
        <strain evidence="1 2">GB1</strain>
    </source>
</reference>
<dbReference type="Proteomes" id="UP000192356">
    <property type="component" value="Unassembled WGS sequence"/>
</dbReference>
<gene>
    <name evidence="1" type="ORF">HERIO_2086</name>
</gene>
<accession>A0A1X0Q8A6</accession>
<dbReference type="VEuPathDB" id="MicrosporidiaDB:A0H76_402"/>
<comment type="caution">
    <text evidence="1">The sequence shown here is derived from an EMBL/GenBank/DDBJ whole genome shotgun (WGS) entry which is preliminary data.</text>
</comment>
<organism evidence="1 2">
    <name type="scientific">Hepatospora eriocheir</name>
    <dbReference type="NCBI Taxonomy" id="1081669"/>
    <lineage>
        <taxon>Eukaryota</taxon>
        <taxon>Fungi</taxon>
        <taxon>Fungi incertae sedis</taxon>
        <taxon>Microsporidia</taxon>
        <taxon>Hepatosporidae</taxon>
        <taxon>Hepatospora</taxon>
    </lineage>
</organism>
<sequence>MVYFKSISLKNLSTDSSFNSLTLLVKFLNEVACSGSMNDRSSISNSKLSNFLNINTFRGIDSIALLYNAIPKIIPIALIFFKLAPFLTHRLLFRVINNSLSLVIHSDINWKYSFLIPPESTPGSSLNLIFNCFFKSFVSIFCNIFSVSS</sequence>
<name>A0A1X0Q8A6_9MICR</name>
<evidence type="ECO:0000313" key="1">
    <source>
        <dbReference type="EMBL" id="ORD95933.1"/>
    </source>
</evidence>
<dbReference type="VEuPathDB" id="MicrosporidiaDB:HERIO_2086"/>
<keyword evidence="2" id="KW-1185">Reference proteome</keyword>
<dbReference type="EMBL" id="LVKB01000153">
    <property type="protein sequence ID" value="ORD95933.1"/>
    <property type="molecule type" value="Genomic_DNA"/>
</dbReference>
<evidence type="ECO:0000313" key="2">
    <source>
        <dbReference type="Proteomes" id="UP000192356"/>
    </source>
</evidence>
<protein>
    <submittedName>
        <fullName evidence="1">Uncharacterized protein</fullName>
    </submittedName>
</protein>
<proteinExistence type="predicted"/>
<dbReference type="AlphaFoldDB" id="A0A1X0Q8A6"/>